<keyword evidence="3" id="KW-1185">Reference proteome</keyword>
<dbReference type="InterPro" id="IPR035919">
    <property type="entry name" value="EAL_sf"/>
</dbReference>
<dbReference type="PANTHER" id="PTHR33121:SF71">
    <property type="entry name" value="OXYGEN SENSOR PROTEIN DOSP"/>
    <property type="match status" value="1"/>
</dbReference>
<dbReference type="InterPro" id="IPR001633">
    <property type="entry name" value="EAL_dom"/>
</dbReference>
<dbReference type="Proteomes" id="UP000282028">
    <property type="component" value="Unassembled WGS sequence"/>
</dbReference>
<dbReference type="GO" id="GO:0071111">
    <property type="term" value="F:cyclic-guanylate-specific phosphodiesterase activity"/>
    <property type="evidence" value="ECO:0007669"/>
    <property type="project" value="InterPro"/>
</dbReference>
<gene>
    <name evidence="2" type="ORF">EDM52_11470</name>
</gene>
<feature type="domain" description="EAL" evidence="1">
    <location>
        <begin position="1"/>
        <end position="83"/>
    </location>
</feature>
<dbReference type="Pfam" id="PF00563">
    <property type="entry name" value="EAL"/>
    <property type="match status" value="1"/>
</dbReference>
<dbReference type="RefSeq" id="WP_122909114.1">
    <property type="nucleotide sequence ID" value="NZ_RHHR01000015.1"/>
</dbReference>
<dbReference type="PROSITE" id="PS50883">
    <property type="entry name" value="EAL"/>
    <property type="match status" value="1"/>
</dbReference>
<proteinExistence type="predicted"/>
<reference evidence="2 3" key="1">
    <citation type="submission" date="2018-10" db="EMBL/GenBank/DDBJ databases">
        <title>Phylogenomics of Brevibacillus.</title>
        <authorList>
            <person name="Dunlap C."/>
        </authorList>
    </citation>
    <scope>NUCLEOTIDE SEQUENCE [LARGE SCALE GENOMIC DNA]</scope>
    <source>
        <strain evidence="2 3">JCM 12215</strain>
    </source>
</reference>
<dbReference type="InterPro" id="IPR050706">
    <property type="entry name" value="Cyclic-di-GMP_PDE-like"/>
</dbReference>
<dbReference type="AlphaFoldDB" id="A0A3M8CEV0"/>
<dbReference type="Gene3D" id="3.20.20.450">
    <property type="entry name" value="EAL domain"/>
    <property type="match status" value="1"/>
</dbReference>
<name>A0A3M8CEV0_9BACL</name>
<dbReference type="PANTHER" id="PTHR33121">
    <property type="entry name" value="CYCLIC DI-GMP PHOSPHODIESTERASE PDEF"/>
    <property type="match status" value="1"/>
</dbReference>
<accession>A0A3M8CEV0</accession>
<comment type="caution">
    <text evidence="2">The sequence shown here is derived from an EMBL/GenBank/DDBJ whole genome shotgun (WGS) entry which is preliminary data.</text>
</comment>
<evidence type="ECO:0000313" key="3">
    <source>
        <dbReference type="Proteomes" id="UP000282028"/>
    </source>
</evidence>
<protein>
    <submittedName>
        <fullName evidence="2">EAL domain-containing protein</fullName>
    </submittedName>
</protein>
<evidence type="ECO:0000259" key="1">
    <source>
        <dbReference type="PROSITE" id="PS50883"/>
    </source>
</evidence>
<dbReference type="SUPFAM" id="SSF141868">
    <property type="entry name" value="EAL domain-like"/>
    <property type="match status" value="1"/>
</dbReference>
<dbReference type="OrthoDB" id="581425at2"/>
<dbReference type="EMBL" id="RHHR01000015">
    <property type="protein sequence ID" value="RNB74254.1"/>
    <property type="molecule type" value="Genomic_DNA"/>
</dbReference>
<sequence>MKPGMNRDRRFRNLSTRQFFQQNLVDTIKKILDETALSAEYLELEITESMTINESHAIEILQSIKQLGVKIAVDDSGTGYSSL</sequence>
<dbReference type="CDD" id="cd01948">
    <property type="entry name" value="EAL"/>
    <property type="match status" value="1"/>
</dbReference>
<evidence type="ECO:0000313" key="2">
    <source>
        <dbReference type="EMBL" id="RNB74254.1"/>
    </source>
</evidence>
<organism evidence="2 3">
    <name type="scientific">Brevibacillus invocatus</name>
    <dbReference type="NCBI Taxonomy" id="173959"/>
    <lineage>
        <taxon>Bacteria</taxon>
        <taxon>Bacillati</taxon>
        <taxon>Bacillota</taxon>
        <taxon>Bacilli</taxon>
        <taxon>Bacillales</taxon>
        <taxon>Paenibacillaceae</taxon>
        <taxon>Brevibacillus</taxon>
    </lineage>
</organism>